<comment type="caution">
    <text evidence="2">The sequence shown here is derived from an EMBL/GenBank/DDBJ whole genome shotgun (WGS) entry which is preliminary data.</text>
</comment>
<sequence length="532" mass="60064">MYVPLFVIIINLLWSQITISEVMFDLEGADSPNEFIELYNFSDENIPFQNWLIADKFSTDEITPDGFTIFPANQFAVILEGDYDGFYDAFFPADVLLIYVDDLSIGNGLGNSADSLFLINESGLIISEMGWNSTIEPGYSLEKIVLDFDNTEYNWRQSLDSLVTPGKVNSVASFTVDVGIDSIYVDLISIAPFQEFDLFINLKNKGILMASSQVFINSELIRNTYIEPNQSQLITFQEFGQPSGSYSFFIEAITENDYAPENDTSTFIINIQFAVGDILINEIMYDTFSGEPEWVEIINQTKTEILLDNWKISDKDDWEFPDNTFTFVLTAGNFAVISGDTLDGYLVQYDFPSLNNSGDDVYLFDPTGKMIDHVNYEDFWGGDDGFSLERISYFMDSDNSQNWGTCIDPSGSTPYLENSIFVTALHKEGTVSISPNPFSPDGDGYEDETIILYQLPYSNAYLRMIVYDPTGREIATLANGSVSTNEGTIRWDGQTNQNYTCRMGQYLLYVEATDRQTGKAWKSIERIIVAKK</sequence>
<dbReference type="InterPro" id="IPR001322">
    <property type="entry name" value="Lamin_tail_dom"/>
</dbReference>
<dbReference type="Proteomes" id="UP000523105">
    <property type="component" value="Unassembled WGS sequence"/>
</dbReference>
<dbReference type="Gene3D" id="2.60.40.4070">
    <property type="match status" value="1"/>
</dbReference>
<evidence type="ECO:0000259" key="1">
    <source>
        <dbReference type="PROSITE" id="PS51841"/>
    </source>
</evidence>
<dbReference type="SUPFAM" id="SSF74853">
    <property type="entry name" value="Lamin A/C globular tail domain"/>
    <property type="match status" value="2"/>
</dbReference>
<proteinExistence type="predicted"/>
<organism evidence="2 3">
    <name type="scientific">Marine Group I thaumarchaeote</name>
    <dbReference type="NCBI Taxonomy" id="2511932"/>
    <lineage>
        <taxon>Archaea</taxon>
        <taxon>Nitrososphaerota</taxon>
        <taxon>Marine Group I</taxon>
    </lineage>
</organism>
<feature type="domain" description="LTD" evidence="1">
    <location>
        <begin position="265"/>
        <end position="378"/>
    </location>
</feature>
<name>A0A7K4MRC3_9ARCH</name>
<dbReference type="PROSITE" id="PS51841">
    <property type="entry name" value="LTD"/>
    <property type="match status" value="1"/>
</dbReference>
<evidence type="ECO:0000313" key="3">
    <source>
        <dbReference type="Proteomes" id="UP000523105"/>
    </source>
</evidence>
<dbReference type="EMBL" id="JACASV010000112">
    <property type="protein sequence ID" value="NWJ44101.1"/>
    <property type="molecule type" value="Genomic_DNA"/>
</dbReference>
<accession>A0A7K4MRC3</accession>
<dbReference type="InterPro" id="IPR036415">
    <property type="entry name" value="Lamin_tail_dom_sf"/>
</dbReference>
<reference evidence="2 3" key="1">
    <citation type="journal article" date="2019" name="Environ. Microbiol.">
        <title>Genomics insights into ecotype formation of ammonia-oxidizing archaea in the deep ocean.</title>
        <authorList>
            <person name="Wang Y."/>
            <person name="Huang J.M."/>
            <person name="Cui G.J."/>
            <person name="Nunoura T."/>
            <person name="Takaki Y."/>
            <person name="Li W.L."/>
            <person name="Li J."/>
            <person name="Gao Z.M."/>
            <person name="Takai K."/>
            <person name="Zhang A.Q."/>
            <person name="Stepanauskas R."/>
        </authorList>
    </citation>
    <scope>NUCLEOTIDE SEQUENCE [LARGE SCALE GENOMIC DNA]</scope>
    <source>
        <strain evidence="2 3">L15b</strain>
    </source>
</reference>
<evidence type="ECO:0000313" key="2">
    <source>
        <dbReference type="EMBL" id="NWJ44101.1"/>
    </source>
</evidence>
<dbReference type="AlphaFoldDB" id="A0A7K4MRC3"/>
<protein>
    <submittedName>
        <fullName evidence="2">Lamin tail domain-containing protein</fullName>
    </submittedName>
</protein>
<dbReference type="Pfam" id="PF00932">
    <property type="entry name" value="LTD"/>
    <property type="match status" value="2"/>
</dbReference>
<gene>
    <name evidence="2" type="ORF">HX837_07890</name>
</gene>
<dbReference type="Gene3D" id="2.60.40.1260">
    <property type="entry name" value="Lamin Tail domain"/>
    <property type="match status" value="1"/>
</dbReference>